<dbReference type="PANTHER" id="PTHR38436">
    <property type="entry name" value="POLYKETIDE CYCLASE SNOAL-LIKE DOMAIN"/>
    <property type="match status" value="1"/>
</dbReference>
<dbReference type="Gene3D" id="3.10.450.50">
    <property type="match status" value="1"/>
</dbReference>
<sequence>MTVSDNCAVVTRFLTEVWNNKRTDALDDFLDPAYYDFTYEPRNREGHERVLALMQAAYPDHETIIEEIVGQGDTVAVCLTLKGTHTGEPFRGIPATGKTFAIGGYRFFKLRAGKIVSHRGLIDLPSMLQQIGG</sequence>
<gene>
    <name evidence="1" type="ORF">KTC_02450</name>
</gene>
<dbReference type="PANTHER" id="PTHR38436:SF1">
    <property type="entry name" value="ESTER CYCLASE"/>
    <property type="match status" value="1"/>
</dbReference>
<organism evidence="1">
    <name type="scientific">Thermosporothrix sp. COM3</name>
    <dbReference type="NCBI Taxonomy" id="2490863"/>
    <lineage>
        <taxon>Bacteria</taxon>
        <taxon>Bacillati</taxon>
        <taxon>Chloroflexota</taxon>
        <taxon>Ktedonobacteria</taxon>
        <taxon>Ktedonobacterales</taxon>
        <taxon>Thermosporotrichaceae</taxon>
        <taxon>Thermosporothrix</taxon>
    </lineage>
</organism>
<dbReference type="EMBL" id="AP019376">
    <property type="protein sequence ID" value="BBH85494.1"/>
    <property type="molecule type" value="Genomic_DNA"/>
</dbReference>
<dbReference type="InterPro" id="IPR032710">
    <property type="entry name" value="NTF2-like_dom_sf"/>
</dbReference>
<accession>A0A455SKC2</accession>
<dbReference type="GO" id="GO:0030638">
    <property type="term" value="P:polyketide metabolic process"/>
    <property type="evidence" value="ECO:0007669"/>
    <property type="project" value="InterPro"/>
</dbReference>
<name>A0A455SKC2_9CHLR</name>
<dbReference type="InterPro" id="IPR009959">
    <property type="entry name" value="Cyclase_SnoaL-like"/>
</dbReference>
<evidence type="ECO:0000313" key="1">
    <source>
        <dbReference type="EMBL" id="BBH85494.1"/>
    </source>
</evidence>
<dbReference type="Pfam" id="PF07366">
    <property type="entry name" value="SnoaL"/>
    <property type="match status" value="1"/>
</dbReference>
<proteinExistence type="predicted"/>
<dbReference type="SUPFAM" id="SSF54427">
    <property type="entry name" value="NTF2-like"/>
    <property type="match status" value="1"/>
</dbReference>
<evidence type="ECO:0008006" key="2">
    <source>
        <dbReference type="Google" id="ProtNLM"/>
    </source>
</evidence>
<protein>
    <recommendedName>
        <fullName evidence="2">Ester cyclase</fullName>
    </recommendedName>
</protein>
<dbReference type="AlphaFoldDB" id="A0A455SKC2"/>
<reference evidence="1" key="1">
    <citation type="submission" date="2018-12" db="EMBL/GenBank/DDBJ databases">
        <title>Novel natural products biosynthetic potential of the class Ktedonobacteria.</title>
        <authorList>
            <person name="Zheng Y."/>
            <person name="Saitou A."/>
            <person name="Wang C.M."/>
            <person name="Toyoda A."/>
            <person name="Minakuchi Y."/>
            <person name="Sekiguchi Y."/>
            <person name="Ueda K."/>
            <person name="Takano H."/>
            <person name="Sakai Y."/>
            <person name="Yokota A."/>
            <person name="Yabe S."/>
        </authorList>
    </citation>
    <scope>NUCLEOTIDE SEQUENCE</scope>
    <source>
        <strain evidence="1">COM3</strain>
    </source>
</reference>